<dbReference type="EMBL" id="JABAHT010000352">
    <property type="protein sequence ID" value="KAF4657477.1"/>
    <property type="molecule type" value="Genomic_DNA"/>
</dbReference>
<dbReference type="GO" id="GO:0005634">
    <property type="term" value="C:nucleus"/>
    <property type="evidence" value="ECO:0007669"/>
    <property type="project" value="TreeGrafter"/>
</dbReference>
<evidence type="ECO:0000313" key="8">
    <source>
        <dbReference type="Proteomes" id="UP000572268"/>
    </source>
</evidence>
<evidence type="ECO:0000256" key="3">
    <source>
        <dbReference type="SAM" id="SignalP"/>
    </source>
</evidence>
<dbReference type="Gene3D" id="3.30.2350.20">
    <property type="entry name" value="TruD, catalytic domain"/>
    <property type="match status" value="2"/>
</dbReference>
<dbReference type="Proteomes" id="UP000572268">
    <property type="component" value="Unassembled WGS sequence"/>
</dbReference>
<name>A0A7J6LRQ0_PEROL</name>
<feature type="domain" description="EF-hand" evidence="4">
    <location>
        <begin position="79"/>
        <end position="111"/>
    </location>
</feature>
<dbReference type="PANTHER" id="PTHR13326">
    <property type="entry name" value="TRNA PSEUDOURIDINE SYNTHASE D"/>
    <property type="match status" value="1"/>
</dbReference>
<dbReference type="Gene3D" id="1.10.238.10">
    <property type="entry name" value="EF-hand"/>
    <property type="match status" value="1"/>
</dbReference>
<evidence type="ECO:0000313" key="6">
    <source>
        <dbReference type="EMBL" id="KAF4661903.1"/>
    </source>
</evidence>
<gene>
    <name evidence="6" type="ORF">FOL46_005528</name>
    <name evidence="5" type="ORF">FOZ61_006239</name>
</gene>
<dbReference type="GO" id="GO:0001522">
    <property type="term" value="P:pseudouridine synthesis"/>
    <property type="evidence" value="ECO:0007669"/>
    <property type="project" value="InterPro"/>
</dbReference>
<dbReference type="InterPro" id="IPR018247">
    <property type="entry name" value="EF_Hand_1_Ca_BS"/>
</dbReference>
<evidence type="ECO:0000259" key="4">
    <source>
        <dbReference type="PROSITE" id="PS50222"/>
    </source>
</evidence>
<protein>
    <recommendedName>
        <fullName evidence="4">EF-hand domain-containing protein</fullName>
    </recommendedName>
</protein>
<dbReference type="GO" id="GO:0003723">
    <property type="term" value="F:RNA binding"/>
    <property type="evidence" value="ECO:0007669"/>
    <property type="project" value="InterPro"/>
</dbReference>
<proteinExistence type="predicted"/>
<evidence type="ECO:0000313" key="5">
    <source>
        <dbReference type="EMBL" id="KAF4657477.1"/>
    </source>
</evidence>
<feature type="chain" id="PRO_5036205391" description="EF-hand domain-containing protein" evidence="3">
    <location>
        <begin position="16"/>
        <end position="601"/>
    </location>
</feature>
<dbReference type="PROSITE" id="PS50222">
    <property type="entry name" value="EF_HAND_2"/>
    <property type="match status" value="2"/>
</dbReference>
<feature type="domain" description="EF-hand" evidence="4">
    <location>
        <begin position="43"/>
        <end position="78"/>
    </location>
</feature>
<dbReference type="InterPro" id="IPR011992">
    <property type="entry name" value="EF-hand-dom_pair"/>
</dbReference>
<dbReference type="Proteomes" id="UP000570595">
    <property type="component" value="Unassembled WGS sequence"/>
</dbReference>
<dbReference type="Pfam" id="PF01142">
    <property type="entry name" value="TruD"/>
    <property type="match status" value="1"/>
</dbReference>
<dbReference type="GO" id="GO:0009982">
    <property type="term" value="F:pseudouridine synthase activity"/>
    <property type="evidence" value="ECO:0007669"/>
    <property type="project" value="InterPro"/>
</dbReference>
<feature type="signal peptide" evidence="3">
    <location>
        <begin position="1"/>
        <end position="15"/>
    </location>
</feature>
<dbReference type="PROSITE" id="PS00018">
    <property type="entry name" value="EF_HAND_1"/>
    <property type="match status" value="1"/>
</dbReference>
<dbReference type="GO" id="GO:0005509">
    <property type="term" value="F:calcium ion binding"/>
    <property type="evidence" value="ECO:0007669"/>
    <property type="project" value="InterPro"/>
</dbReference>
<organism evidence="6 8">
    <name type="scientific">Perkinsus olseni</name>
    <name type="common">Perkinsus atlanticus</name>
    <dbReference type="NCBI Taxonomy" id="32597"/>
    <lineage>
        <taxon>Eukaryota</taxon>
        <taxon>Sar</taxon>
        <taxon>Alveolata</taxon>
        <taxon>Perkinsozoa</taxon>
        <taxon>Perkinsea</taxon>
        <taxon>Perkinsida</taxon>
        <taxon>Perkinsidae</taxon>
        <taxon>Perkinsus</taxon>
    </lineage>
</organism>
<dbReference type="SUPFAM" id="SSF55120">
    <property type="entry name" value="Pseudouridine synthase"/>
    <property type="match status" value="1"/>
</dbReference>
<evidence type="ECO:0000256" key="1">
    <source>
        <dbReference type="ARBA" id="ARBA00022837"/>
    </source>
</evidence>
<sequence>MRFVIIASLLAAVAARTVLDDDFVIEDPYLDLEDGGDKQAGSRTDQEYEEDFKDFDSNNDGGIDPQEVRAVYKGFMDQADLFKFYSEADKNEDGLIELNEYKAYVRSLLTTLRVSAATSSSAIDASIGATERLSKNRTLEGCESFPYSPLDYVIQEIDSQQHHRLVPSAIRKKMAMSRRKKAALKDVDQKLGLLPAVNGEAPFVSFTLCKAGMSTVTATARISNATGIPIQEFIFTDKTESYALTGQRVCVRSDYLSNLREFEAQQDFLGGFGVTECSYLLGDTTPYSPHLGSSYRLRYRNVDHLNDKAAEQALAGLAKRGFVNYYPPQRFPMNSHLVGEALVEKDFIRATRLLIEWFRDTTTSEALKEAADEYLFSADPDAAISVMNRGNVQPRSSLYRFMETLKSSGVGSPLEGALRTYHDGRFWNICVNQANPSWKWNIAAARRVARSEHVEAGDVVLDEGRLRRVTADMVDEFPFTSLMLPRASLTAEGPSSAVRPAGEPDHRFIGEVWADRLVEGDGDSVEAYVATDTRFRGNVRYRPVVVAPRDARLHFELVPTSDVAPPKRNAIITFTLPSGASSGMALHRELTGGTMSVGKER</sequence>
<dbReference type="InterPro" id="IPR020103">
    <property type="entry name" value="PsdUridine_synth_cat_dom_sf"/>
</dbReference>
<reference evidence="7 8" key="1">
    <citation type="submission" date="2020-04" db="EMBL/GenBank/DDBJ databases">
        <title>Perkinsus olseni comparative genomics.</title>
        <authorList>
            <person name="Bogema D.R."/>
        </authorList>
    </citation>
    <scope>NUCLEOTIDE SEQUENCE [LARGE SCALE GENOMIC DNA]</scope>
    <source>
        <strain evidence="5">ATCC PRA-179</strain>
        <strain evidence="6">ATCC PRA-31</strain>
    </source>
</reference>
<dbReference type="SMART" id="SM00054">
    <property type="entry name" value="EFh"/>
    <property type="match status" value="2"/>
</dbReference>
<dbReference type="EMBL" id="JABANN010000337">
    <property type="protein sequence ID" value="KAF4661903.1"/>
    <property type="molecule type" value="Genomic_DNA"/>
</dbReference>
<dbReference type="AlphaFoldDB" id="A0A7J6LRQ0"/>
<dbReference type="InterPro" id="IPR042214">
    <property type="entry name" value="TruD_catalytic"/>
</dbReference>
<dbReference type="InterPro" id="IPR002048">
    <property type="entry name" value="EF_hand_dom"/>
</dbReference>
<accession>A0A7J6LRQ0</accession>
<keyword evidence="1" id="KW-0106">Calcium</keyword>
<feature type="region of interest" description="Disordered" evidence="2">
    <location>
        <begin position="35"/>
        <end position="59"/>
    </location>
</feature>
<dbReference type="SUPFAM" id="SSF47473">
    <property type="entry name" value="EF-hand"/>
    <property type="match status" value="1"/>
</dbReference>
<evidence type="ECO:0000313" key="7">
    <source>
        <dbReference type="Proteomes" id="UP000570595"/>
    </source>
</evidence>
<comment type="caution">
    <text evidence="6">The sequence shown here is derived from an EMBL/GenBank/DDBJ whole genome shotgun (WGS) entry which is preliminary data.</text>
</comment>
<dbReference type="InterPro" id="IPR001656">
    <property type="entry name" value="PsdUridine_synth_TruD"/>
</dbReference>
<keyword evidence="3" id="KW-0732">Signal</keyword>
<dbReference type="OrthoDB" id="26525at2759"/>
<dbReference type="PANTHER" id="PTHR13326:SF21">
    <property type="entry name" value="PSEUDOURIDYLATE SYNTHASE PUS7L"/>
    <property type="match status" value="1"/>
</dbReference>
<dbReference type="CDD" id="cd00051">
    <property type="entry name" value="EFh"/>
    <property type="match status" value="1"/>
</dbReference>
<evidence type="ECO:0000256" key="2">
    <source>
        <dbReference type="SAM" id="MobiDB-lite"/>
    </source>
</evidence>
<dbReference type="Pfam" id="PF13202">
    <property type="entry name" value="EF-hand_5"/>
    <property type="match status" value="1"/>
</dbReference>